<dbReference type="Pfam" id="PF02187">
    <property type="entry name" value="GAS2"/>
    <property type="match status" value="1"/>
</dbReference>
<feature type="compositionally biased region" description="Polar residues" evidence="4">
    <location>
        <begin position="811"/>
        <end position="836"/>
    </location>
</feature>
<feature type="region of interest" description="Disordered" evidence="4">
    <location>
        <begin position="434"/>
        <end position="639"/>
    </location>
</feature>
<keyword evidence="2" id="KW-0963">Cytoplasm</keyword>
<evidence type="ECO:0000256" key="4">
    <source>
        <dbReference type="SAM" id="MobiDB-lite"/>
    </source>
</evidence>
<feature type="compositionally biased region" description="Acidic residues" evidence="4">
    <location>
        <begin position="535"/>
        <end position="545"/>
    </location>
</feature>
<dbReference type="Gene3D" id="3.30.920.20">
    <property type="entry name" value="Gas2-like domain"/>
    <property type="match status" value="1"/>
</dbReference>
<dbReference type="EMBL" id="CAWUHB010000029">
    <property type="protein sequence ID" value="CAK7223871.1"/>
    <property type="molecule type" value="Genomic_DNA"/>
</dbReference>
<reference evidence="6 7" key="1">
    <citation type="submission" date="2024-01" db="EMBL/GenBank/DDBJ databases">
        <authorList>
            <person name="Allen C."/>
            <person name="Tagirdzhanova G."/>
        </authorList>
    </citation>
    <scope>NUCLEOTIDE SEQUENCE [LARGE SCALE GENOMIC DNA]</scope>
</reference>
<feature type="compositionally biased region" description="Low complexity" evidence="4">
    <location>
        <begin position="890"/>
        <end position="907"/>
    </location>
</feature>
<feature type="compositionally biased region" description="Polar residues" evidence="4">
    <location>
        <begin position="670"/>
        <end position="680"/>
    </location>
</feature>
<protein>
    <recommendedName>
        <fullName evidence="5">GAR domain-containing protein</fullName>
    </recommendedName>
</protein>
<accession>A0ABP0BWA4</accession>
<evidence type="ECO:0000256" key="2">
    <source>
        <dbReference type="ARBA" id="ARBA00022490"/>
    </source>
</evidence>
<feature type="compositionally biased region" description="Low complexity" evidence="4">
    <location>
        <begin position="701"/>
        <end position="712"/>
    </location>
</feature>
<feature type="region of interest" description="Disordered" evidence="4">
    <location>
        <begin position="811"/>
        <end position="839"/>
    </location>
</feature>
<feature type="compositionally biased region" description="Polar residues" evidence="4">
    <location>
        <begin position="121"/>
        <end position="142"/>
    </location>
</feature>
<evidence type="ECO:0000259" key="5">
    <source>
        <dbReference type="PROSITE" id="PS51460"/>
    </source>
</evidence>
<evidence type="ECO:0000256" key="3">
    <source>
        <dbReference type="ARBA" id="ARBA00023212"/>
    </source>
</evidence>
<dbReference type="Proteomes" id="UP001642405">
    <property type="component" value="Unassembled WGS sequence"/>
</dbReference>
<keyword evidence="7" id="KW-1185">Reference proteome</keyword>
<dbReference type="InterPro" id="IPR036534">
    <property type="entry name" value="GAR_dom_sf"/>
</dbReference>
<comment type="subcellular location">
    <subcellularLocation>
        <location evidence="1">Cytoplasm</location>
        <location evidence="1">Cytoskeleton</location>
    </subcellularLocation>
</comment>
<feature type="region of interest" description="Disordered" evidence="4">
    <location>
        <begin position="668"/>
        <end position="712"/>
    </location>
</feature>
<comment type="caution">
    <text evidence="6">The sequence shown here is derived from an EMBL/GenBank/DDBJ whole genome shotgun (WGS) entry which is preliminary data.</text>
</comment>
<proteinExistence type="predicted"/>
<organism evidence="6 7">
    <name type="scientific">Sporothrix curviconia</name>
    <dbReference type="NCBI Taxonomy" id="1260050"/>
    <lineage>
        <taxon>Eukaryota</taxon>
        <taxon>Fungi</taxon>
        <taxon>Dikarya</taxon>
        <taxon>Ascomycota</taxon>
        <taxon>Pezizomycotina</taxon>
        <taxon>Sordariomycetes</taxon>
        <taxon>Sordariomycetidae</taxon>
        <taxon>Ophiostomatales</taxon>
        <taxon>Ophiostomataceae</taxon>
        <taxon>Sporothrix</taxon>
    </lineage>
</organism>
<gene>
    <name evidence="6" type="ORF">SCUCBS95973_005325</name>
</gene>
<feature type="region of interest" description="Disordered" evidence="4">
    <location>
        <begin position="851"/>
        <end position="929"/>
    </location>
</feature>
<evidence type="ECO:0000313" key="6">
    <source>
        <dbReference type="EMBL" id="CAK7223871.1"/>
    </source>
</evidence>
<evidence type="ECO:0000256" key="1">
    <source>
        <dbReference type="ARBA" id="ARBA00004245"/>
    </source>
</evidence>
<feature type="domain" description="GAR" evidence="5">
    <location>
        <begin position="710"/>
        <end position="786"/>
    </location>
</feature>
<keyword evidence="3" id="KW-0206">Cytoskeleton</keyword>
<feature type="region of interest" description="Disordered" evidence="4">
    <location>
        <begin position="120"/>
        <end position="166"/>
    </location>
</feature>
<name>A0ABP0BWA4_9PEZI</name>
<evidence type="ECO:0000313" key="7">
    <source>
        <dbReference type="Proteomes" id="UP001642405"/>
    </source>
</evidence>
<dbReference type="InterPro" id="IPR003108">
    <property type="entry name" value="GAR_dom"/>
</dbReference>
<dbReference type="PROSITE" id="PS51460">
    <property type="entry name" value="GAR"/>
    <property type="match status" value="1"/>
</dbReference>
<sequence>MSGFPILTAPTPRLSVPSRQYYRTVSGSPTRQHFQQHVDDLITQLTPSNAVSALRFPTGPLKACLETATASEQSFVMRAALAASSIQEWLDELSEWRWPEGGGPAGFEEPVYGRGKRMFGRSTTPASSSPVGRTLFSPTSPVTPERPVFGATDYSGGSRKGGGEPSWMGSLRANEVALYDERIAEIGREIDDLEIEDMKQHVLHHHILPLSPPGTPPIGGRLRSSSTASASFARMDDLTAVVTAIVLQALPLLSKLVRLLDVWRIRLLVLKKIPAFLDSLTAAEVAIHSAWKAVRPSSLDGGSNRTAMGAEDPILRREEFAIMKSVVESKVSKAARTTDFMLDALDGWEDTIPEEWIDRIDAAERDYGEWVALCERKIRESDWRRVTVNRPALAPPVQLRETIVPLPAGAVTAVTPAAAATAMTIKLVKKAIHTTNQRPADDRPTTPDDTVMPTKALFPTLPRTPPRALSAQSSLESLRSEPELPSFTIAKSYADDDEDMGSPSASVIHVPSDERLPSDLGLASEDPASLSFADELPDDTTDLGDESTIPEPEDPEELRMEASPSSSPPDFRASSRSTVTFKDMPTVTEIPGEESPTVPKTPVESSFVFDGATSDDMDISQDMPSYLDSPGSPASPASINCRRMSVTSEDDQLQQQISEILESIPAKIHLSSQPSPSFSHLNPPDFKMPRKPKAPADGTRSLSSMSNMSSRSMTPSFLLAPAYARKPRQQRGNQEIKLYHLSRSTGEAPIKLFIRLVGENGERVMVRVGGGWADLTEYLKEYASHHSRRSKSGGESKIEIRDLPLSSSIATSLNSRVGSSPPSRPNSALDSPNGMGSLNIRKTRRATGASIGTAAGDDSSVLLGASNDDVANRNPRTPLASVSKPKPSNETPSSEASTRSRSSSRLSWTEEDSSLGMSGPRAKNIEMSEESKAWVESVKERVRIASGERRVSDQLEGKFGEIGKVGGTKRLFRKGVAGKSIGDRP</sequence>
<dbReference type="SUPFAM" id="SSF143575">
    <property type="entry name" value="GAS2 domain-like"/>
    <property type="match status" value="1"/>
</dbReference>